<dbReference type="CDD" id="cd19946">
    <property type="entry name" value="GlpA-like_Fer2_BFD-like"/>
    <property type="match status" value="1"/>
</dbReference>
<dbReference type="PANTHER" id="PTHR42949:SF3">
    <property type="entry name" value="ANAEROBIC GLYCEROL-3-PHOSPHATE DEHYDROGENASE SUBUNIT B"/>
    <property type="match status" value="1"/>
</dbReference>
<keyword evidence="1" id="KW-0560">Oxidoreductase</keyword>
<dbReference type="Gene3D" id="1.10.10.1100">
    <property type="entry name" value="BFD-like [2Fe-2S]-binding domain"/>
    <property type="match status" value="1"/>
</dbReference>
<dbReference type="Pfam" id="PF04324">
    <property type="entry name" value="Fer2_BFD"/>
    <property type="match status" value="1"/>
</dbReference>
<dbReference type="PANTHER" id="PTHR42949">
    <property type="entry name" value="ANAEROBIC GLYCEROL-3-PHOSPHATE DEHYDROGENASE SUBUNIT B"/>
    <property type="match status" value="1"/>
</dbReference>
<evidence type="ECO:0000256" key="1">
    <source>
        <dbReference type="ARBA" id="ARBA00023002"/>
    </source>
</evidence>
<gene>
    <name evidence="4" type="ORF">HNP33_000257</name>
</gene>
<dbReference type="InterPro" id="IPR007419">
    <property type="entry name" value="BFD-like_2Fe2S-bd_dom"/>
</dbReference>
<dbReference type="PIRSF" id="PIRSF037495">
    <property type="entry name" value="Opine_OX_OoxA/HcnB"/>
    <property type="match status" value="1"/>
</dbReference>
<dbReference type="Pfam" id="PF07992">
    <property type="entry name" value="Pyr_redox_2"/>
    <property type="match status" value="1"/>
</dbReference>
<proteinExistence type="predicted"/>
<dbReference type="PRINTS" id="PR00469">
    <property type="entry name" value="PNDRDTASEII"/>
</dbReference>
<protein>
    <submittedName>
        <fullName evidence="4">NADPH-dependent 2,4-dienoyl-CoA reductase/sulfur reductase-like enzyme</fullName>
    </submittedName>
</protein>
<feature type="domain" description="FAD/NAD(P)-binding" evidence="3">
    <location>
        <begin position="19"/>
        <end position="334"/>
    </location>
</feature>
<dbReference type="Proteomes" id="UP000562492">
    <property type="component" value="Unassembled WGS sequence"/>
</dbReference>
<comment type="caution">
    <text evidence="4">The sequence shown here is derived from an EMBL/GenBank/DDBJ whole genome shotgun (WGS) entry which is preliminary data.</text>
</comment>
<feature type="domain" description="BFD-like [2Fe-2S]-binding" evidence="2">
    <location>
        <begin position="390"/>
        <end position="442"/>
    </location>
</feature>
<dbReference type="InterPro" id="IPR051691">
    <property type="entry name" value="Metab_Enz_Cyan_OpOx_G3PDH"/>
</dbReference>
<dbReference type="Gene3D" id="3.50.50.60">
    <property type="entry name" value="FAD/NAD(P)-binding domain"/>
    <property type="match status" value="2"/>
</dbReference>
<dbReference type="InterPro" id="IPR017224">
    <property type="entry name" value="Opine_Oxase_asu/HCN_bsu"/>
</dbReference>
<dbReference type="PRINTS" id="PR00368">
    <property type="entry name" value="FADPNR"/>
</dbReference>
<organism evidence="4 5">
    <name type="scientific">Comamonas odontotermitis</name>
    <dbReference type="NCBI Taxonomy" id="379895"/>
    <lineage>
        <taxon>Bacteria</taxon>
        <taxon>Pseudomonadati</taxon>
        <taxon>Pseudomonadota</taxon>
        <taxon>Betaproteobacteria</taxon>
        <taxon>Burkholderiales</taxon>
        <taxon>Comamonadaceae</taxon>
        <taxon>Comamonas</taxon>
    </lineage>
</organism>
<accession>A0ABR6RAP8</accession>
<dbReference type="EMBL" id="JACHKZ010000001">
    <property type="protein sequence ID" value="MBB6576209.1"/>
    <property type="molecule type" value="Genomic_DNA"/>
</dbReference>
<evidence type="ECO:0000259" key="3">
    <source>
        <dbReference type="Pfam" id="PF07992"/>
    </source>
</evidence>
<dbReference type="RefSeq" id="WP_184704434.1">
    <property type="nucleotide sequence ID" value="NZ_JACHKZ010000001.1"/>
</dbReference>
<evidence type="ECO:0000313" key="4">
    <source>
        <dbReference type="EMBL" id="MBB6576209.1"/>
    </source>
</evidence>
<dbReference type="InterPro" id="IPR036188">
    <property type="entry name" value="FAD/NAD-bd_sf"/>
</dbReference>
<name>A0ABR6RAP8_9BURK</name>
<evidence type="ECO:0000313" key="5">
    <source>
        <dbReference type="Proteomes" id="UP000562492"/>
    </source>
</evidence>
<reference evidence="4 5" key="1">
    <citation type="submission" date="2020-08" db="EMBL/GenBank/DDBJ databases">
        <title>Functional genomics of gut bacteria from endangered species of beetles.</title>
        <authorList>
            <person name="Carlos-Shanley C."/>
        </authorList>
    </citation>
    <scope>NUCLEOTIDE SEQUENCE [LARGE SCALE GENOMIC DNA]</scope>
    <source>
        <strain evidence="4 5">S00124</strain>
    </source>
</reference>
<dbReference type="SUPFAM" id="SSF51905">
    <property type="entry name" value="FAD/NAD(P)-binding domain"/>
    <property type="match status" value="1"/>
</dbReference>
<sequence length="480" mass="50974">MIGSDFYLDDPRPADGAAVIVGAGPAGIRAAQTLLAHGVRPVVIDEAPKAGGQIYRRQPDGFARTPKDLYGFEAGRASALHQAFDSLRPDIDYRPDTLVWNAQGHTLNLLHTASRTADTVRWRDVIVATGATDRVLPIPGWTLPGVYTLGGAQVALKYQGCAIGDAVVFAGTGPLLYLVAYQYAKAGGKVCAVLDTAPSVQRYKAAPAMLAQPAVTAKGVYYVSWLMFHNVPVHHGVQLLRAEGGAGNERVQALVWKDAQGAEQRTACSAVGLGYALRPETQLPDLLGCEFAFAPLHRCHVPQTDADRRSSVPGVYLAGDGAGIMGADAAEMSGELAALALLQDRGIHIDVSRASHLRQRLLKTERFRQALEVAFPFPEDWAARASDDLVVCRCENITAGEIRSTAAANANGDINRIKALCRVGMGRCQGRMCGVAATEILADALQVPVESIGRIRGQAPIKPLPLDMTVAAAAREAAHG</sequence>
<keyword evidence="5" id="KW-1185">Reference proteome</keyword>
<dbReference type="InterPro" id="IPR023753">
    <property type="entry name" value="FAD/NAD-binding_dom"/>
</dbReference>
<evidence type="ECO:0000259" key="2">
    <source>
        <dbReference type="Pfam" id="PF04324"/>
    </source>
</evidence>
<dbReference type="InterPro" id="IPR041854">
    <property type="entry name" value="BFD-like_2Fe2S-bd_dom_sf"/>
</dbReference>